<dbReference type="InterPro" id="IPR000160">
    <property type="entry name" value="GGDEF_dom"/>
</dbReference>
<dbReference type="SMART" id="SM00052">
    <property type="entry name" value="EAL"/>
    <property type="match status" value="1"/>
</dbReference>
<dbReference type="Pfam" id="PF00990">
    <property type="entry name" value="GGDEF"/>
    <property type="match status" value="1"/>
</dbReference>
<dbReference type="Pfam" id="PF00563">
    <property type="entry name" value="EAL"/>
    <property type="match status" value="1"/>
</dbReference>
<feature type="chain" id="PRO_5047204849" description="EAL domain-containing protein" evidence="2">
    <location>
        <begin position="21"/>
        <end position="693"/>
    </location>
</feature>
<dbReference type="CDD" id="cd01948">
    <property type="entry name" value="EAL"/>
    <property type="match status" value="1"/>
</dbReference>
<dbReference type="PROSITE" id="PS51257">
    <property type="entry name" value="PROKAR_LIPOPROTEIN"/>
    <property type="match status" value="1"/>
</dbReference>
<dbReference type="InterPro" id="IPR001633">
    <property type="entry name" value="EAL_dom"/>
</dbReference>
<dbReference type="PANTHER" id="PTHR33121">
    <property type="entry name" value="CYCLIC DI-GMP PHOSPHODIESTERASE PDEF"/>
    <property type="match status" value="1"/>
</dbReference>
<dbReference type="RefSeq" id="WP_284301389.1">
    <property type="nucleotide sequence ID" value="NZ_BSSV01000011.1"/>
</dbReference>
<evidence type="ECO:0000256" key="2">
    <source>
        <dbReference type="SAM" id="SignalP"/>
    </source>
</evidence>
<keyword evidence="1" id="KW-1133">Transmembrane helix</keyword>
<name>A0ABQ6HH05_9GAMM</name>
<feature type="transmembrane region" description="Helical" evidence="1">
    <location>
        <begin position="87"/>
        <end position="104"/>
    </location>
</feature>
<feature type="transmembrane region" description="Helical" evidence="1">
    <location>
        <begin position="149"/>
        <end position="168"/>
    </location>
</feature>
<dbReference type="PROSITE" id="PS50887">
    <property type="entry name" value="GGDEF"/>
    <property type="match status" value="1"/>
</dbReference>
<dbReference type="EMBL" id="BSSV01000011">
    <property type="protein sequence ID" value="GLX87375.1"/>
    <property type="molecule type" value="Genomic_DNA"/>
</dbReference>
<evidence type="ECO:0000259" key="3">
    <source>
        <dbReference type="PROSITE" id="PS50883"/>
    </source>
</evidence>
<dbReference type="SUPFAM" id="SSF55073">
    <property type="entry name" value="Nucleotide cyclase"/>
    <property type="match status" value="1"/>
</dbReference>
<evidence type="ECO:0000259" key="4">
    <source>
        <dbReference type="PROSITE" id="PS50887"/>
    </source>
</evidence>
<keyword evidence="6" id="KW-1185">Reference proteome</keyword>
<dbReference type="Gene3D" id="3.20.20.450">
    <property type="entry name" value="EAL domain"/>
    <property type="match status" value="1"/>
</dbReference>
<gene>
    <name evidence="5" type="ORF">tloyanaT_36280</name>
</gene>
<protein>
    <recommendedName>
        <fullName evidence="7">EAL domain-containing protein</fullName>
    </recommendedName>
</protein>
<keyword evidence="1" id="KW-0812">Transmembrane</keyword>
<proteinExistence type="predicted"/>
<dbReference type="InterPro" id="IPR050706">
    <property type="entry name" value="Cyclic-di-GMP_PDE-like"/>
</dbReference>
<feature type="domain" description="GGDEF" evidence="4">
    <location>
        <begin position="275"/>
        <end position="423"/>
    </location>
</feature>
<evidence type="ECO:0000313" key="6">
    <source>
        <dbReference type="Proteomes" id="UP001157134"/>
    </source>
</evidence>
<feature type="signal peptide" evidence="2">
    <location>
        <begin position="1"/>
        <end position="20"/>
    </location>
</feature>
<sequence length="693" mass="78120">MTYIRIFSLFSLFFACSANAAELSYSLSQLSISFIIGISLPVLFFAVYRSLSQPTVFVFPSLLFISLLFLIGCISQNAHGQGWSENHLWLCSAANVYVGLLLLMPNRADWLAELKLDKIKYLTVTLLLLFALFELSLFFIPALDHKLTWLAWFIIASILAYWRGYMLIKAQQSSYLWLMVSFLVTLLSGAVFWLWINQLINDVLVYQVVGLGYCIVLAHIGWSLFTFESRKNGEQASSFNQDDWQMYARDAVTNFPLQGQAIKKLEYALLAGEQKRFAAIAFKPVNFAQANKILGYENSDALLLQLAYSMQKQSLNIDGLMNLSFANIPFHVARLHSLHFLIVLDLTNNKYEDKQVVEHVCQQLTAALPQAMTFKSYTMNFELAFGVSLLAKGDSSVKQAVALAEDALLKAEQLNQTIYFFDQSLSQISQAQLVKMERLKSTIDSDQFDYFIQPQLNLKSKDVIGYEVLMHWPYDHDTTLEQSDIQSLAAQSGDAFTVFQLLLKRALTWLADLENSKALKPVSINLESLELLDEVTVEYIESELKAADLPANFLMISISEHLLLSAGDRVKLAFDQLRQIGVKISINEFSGSYEALRYVRRLAVDQVRISCAALTYKDDREPEKAITQALIHLASVIDLPIVGTNVNSAAIELLFRELDGENAQGQIIAPAVNCAEATKWLAKWLAYRENVSS</sequence>
<keyword evidence="2" id="KW-0732">Signal</keyword>
<keyword evidence="1" id="KW-0472">Membrane</keyword>
<feature type="domain" description="EAL" evidence="3">
    <location>
        <begin position="432"/>
        <end position="685"/>
    </location>
</feature>
<reference evidence="5 6" key="1">
    <citation type="submission" date="2023-03" db="EMBL/GenBank/DDBJ databases">
        <title>Thalassotalea loyana LMG 22536T draft genome sequence.</title>
        <authorList>
            <person name="Sawabe T."/>
        </authorList>
    </citation>
    <scope>NUCLEOTIDE SEQUENCE [LARGE SCALE GENOMIC DNA]</scope>
    <source>
        <strain evidence="5 6">LMG 22536</strain>
    </source>
</reference>
<dbReference type="PROSITE" id="PS50883">
    <property type="entry name" value="EAL"/>
    <property type="match status" value="1"/>
</dbReference>
<accession>A0ABQ6HH05</accession>
<feature type="transmembrane region" description="Helical" evidence="1">
    <location>
        <begin position="30"/>
        <end position="48"/>
    </location>
</feature>
<evidence type="ECO:0000313" key="5">
    <source>
        <dbReference type="EMBL" id="GLX87375.1"/>
    </source>
</evidence>
<comment type="caution">
    <text evidence="5">The sequence shown here is derived from an EMBL/GenBank/DDBJ whole genome shotgun (WGS) entry which is preliminary data.</text>
</comment>
<organism evidence="5 6">
    <name type="scientific">Thalassotalea loyana</name>
    <dbReference type="NCBI Taxonomy" id="280483"/>
    <lineage>
        <taxon>Bacteria</taxon>
        <taxon>Pseudomonadati</taxon>
        <taxon>Pseudomonadota</taxon>
        <taxon>Gammaproteobacteria</taxon>
        <taxon>Alteromonadales</taxon>
        <taxon>Colwelliaceae</taxon>
        <taxon>Thalassotalea</taxon>
    </lineage>
</organism>
<evidence type="ECO:0008006" key="7">
    <source>
        <dbReference type="Google" id="ProtNLM"/>
    </source>
</evidence>
<dbReference type="InterPro" id="IPR029787">
    <property type="entry name" value="Nucleotide_cyclase"/>
</dbReference>
<evidence type="ECO:0000256" key="1">
    <source>
        <dbReference type="SAM" id="Phobius"/>
    </source>
</evidence>
<feature type="transmembrane region" description="Helical" evidence="1">
    <location>
        <begin position="124"/>
        <end position="143"/>
    </location>
</feature>
<dbReference type="InterPro" id="IPR035919">
    <property type="entry name" value="EAL_sf"/>
</dbReference>
<feature type="transmembrane region" description="Helical" evidence="1">
    <location>
        <begin position="175"/>
        <end position="196"/>
    </location>
</feature>
<dbReference type="SUPFAM" id="SSF141868">
    <property type="entry name" value="EAL domain-like"/>
    <property type="match status" value="1"/>
</dbReference>
<feature type="transmembrane region" description="Helical" evidence="1">
    <location>
        <begin position="55"/>
        <end position="75"/>
    </location>
</feature>
<dbReference type="InterPro" id="IPR043128">
    <property type="entry name" value="Rev_trsase/Diguanyl_cyclase"/>
</dbReference>
<dbReference type="Gene3D" id="3.30.70.270">
    <property type="match status" value="1"/>
</dbReference>
<dbReference type="PANTHER" id="PTHR33121:SF79">
    <property type="entry name" value="CYCLIC DI-GMP PHOSPHODIESTERASE PDED-RELATED"/>
    <property type="match status" value="1"/>
</dbReference>
<feature type="transmembrane region" description="Helical" evidence="1">
    <location>
        <begin position="208"/>
        <end position="227"/>
    </location>
</feature>
<dbReference type="Proteomes" id="UP001157134">
    <property type="component" value="Unassembled WGS sequence"/>
</dbReference>